<dbReference type="InterPro" id="IPR000223">
    <property type="entry name" value="Pept_S26A_signal_pept_1"/>
</dbReference>
<dbReference type="GO" id="GO:0006465">
    <property type="term" value="P:signal peptide processing"/>
    <property type="evidence" value="ECO:0007669"/>
    <property type="project" value="InterPro"/>
</dbReference>
<feature type="transmembrane region" description="Helical" evidence="3">
    <location>
        <begin position="32"/>
        <end position="56"/>
    </location>
</feature>
<keyword evidence="3" id="KW-0645">Protease</keyword>
<evidence type="ECO:0000256" key="1">
    <source>
        <dbReference type="ARBA" id="ARBA00004401"/>
    </source>
</evidence>
<dbReference type="EMBL" id="NGKW01000013">
    <property type="protein sequence ID" value="OTN86677.1"/>
    <property type="molecule type" value="Genomic_DNA"/>
</dbReference>
<dbReference type="PANTHER" id="PTHR43390:SF1">
    <property type="entry name" value="CHLOROPLAST PROCESSING PEPTIDASE"/>
    <property type="match status" value="1"/>
</dbReference>
<accession>A0A242BG58</accession>
<feature type="region of interest" description="Disordered" evidence="4">
    <location>
        <begin position="1"/>
        <end position="24"/>
    </location>
</feature>
<comment type="catalytic activity">
    <reaction evidence="3">
        <text>Cleavage of hydrophobic, N-terminal signal or leader sequences from secreted and periplasmic proteins.</text>
        <dbReference type="EC" id="3.4.21.89"/>
    </reaction>
</comment>
<evidence type="ECO:0000256" key="4">
    <source>
        <dbReference type="SAM" id="MobiDB-lite"/>
    </source>
</evidence>
<dbReference type="EC" id="3.4.21.89" evidence="3"/>
<gene>
    <name evidence="8" type="ORF">A5810_000726</name>
    <name evidence="7" type="ORF">A5810_002966</name>
    <name evidence="6" type="ORF">A5810_002989</name>
</gene>
<dbReference type="PRINTS" id="PR00727">
    <property type="entry name" value="LEADERPTASE"/>
</dbReference>
<proteinExistence type="inferred from homology"/>
<dbReference type="Pfam" id="PF10502">
    <property type="entry name" value="Peptidase_S26"/>
    <property type="match status" value="1"/>
</dbReference>
<dbReference type="AlphaFoldDB" id="A0A242BG58"/>
<dbReference type="InterPro" id="IPR036286">
    <property type="entry name" value="LexA/Signal_pep-like_sf"/>
</dbReference>
<evidence type="ECO:0000313" key="8">
    <source>
        <dbReference type="EMBL" id="OTN94483.1"/>
    </source>
</evidence>
<reference evidence="8 9" key="1">
    <citation type="submission" date="2017-05" db="EMBL/GenBank/DDBJ databases">
        <title>The Genome Sequence of Enterococcus faecium 7H8_DIV0219.</title>
        <authorList>
            <consortium name="The Broad Institute Genomics Platform"/>
            <consortium name="The Broad Institute Genomic Center for Infectious Diseases"/>
            <person name="Earl A."/>
            <person name="Manson A."/>
            <person name="Schwartman J."/>
            <person name="Gilmore M."/>
            <person name="Abouelleil A."/>
            <person name="Cao P."/>
            <person name="Chapman S."/>
            <person name="Cusick C."/>
            <person name="Shea T."/>
            <person name="Young S."/>
            <person name="Neafsey D."/>
            <person name="Nusbaum C."/>
            <person name="Birren B."/>
        </authorList>
    </citation>
    <scope>NUCLEOTIDE SEQUENCE [LARGE SCALE GENOMIC DNA]</scope>
    <source>
        <strain evidence="8 9">7H8_DIV0219</strain>
    </source>
</reference>
<dbReference type="GO" id="GO:0005886">
    <property type="term" value="C:plasma membrane"/>
    <property type="evidence" value="ECO:0007669"/>
    <property type="project" value="UniProtKB-SubCell"/>
</dbReference>
<keyword evidence="3" id="KW-0378">Hydrolase</keyword>
<dbReference type="RefSeq" id="WP_086323047.1">
    <property type="nucleotide sequence ID" value="NZ_NGKW01000002.1"/>
</dbReference>
<dbReference type="GO" id="GO:0004252">
    <property type="term" value="F:serine-type endopeptidase activity"/>
    <property type="evidence" value="ECO:0007669"/>
    <property type="project" value="InterPro"/>
</dbReference>
<keyword evidence="3" id="KW-1133">Transmembrane helix</keyword>
<dbReference type="CDD" id="cd06530">
    <property type="entry name" value="S26_SPase_I"/>
    <property type="match status" value="1"/>
</dbReference>
<evidence type="ECO:0000259" key="5">
    <source>
        <dbReference type="Pfam" id="PF10502"/>
    </source>
</evidence>
<dbReference type="Gene3D" id="2.10.109.10">
    <property type="entry name" value="Umud Fragment, subunit A"/>
    <property type="match status" value="1"/>
</dbReference>
<dbReference type="EMBL" id="NGKW01000002">
    <property type="protein sequence ID" value="OTN94483.1"/>
    <property type="molecule type" value="Genomic_DNA"/>
</dbReference>
<keyword evidence="3" id="KW-0472">Membrane</keyword>
<dbReference type="EMBL" id="NGKW01000015">
    <property type="protein sequence ID" value="OTN86664.1"/>
    <property type="molecule type" value="Genomic_DNA"/>
</dbReference>
<evidence type="ECO:0000313" key="9">
    <source>
        <dbReference type="Proteomes" id="UP000194885"/>
    </source>
</evidence>
<dbReference type="NCBIfam" id="TIGR02227">
    <property type="entry name" value="sigpep_I_bact"/>
    <property type="match status" value="1"/>
</dbReference>
<keyword evidence="3" id="KW-0812">Transmembrane</keyword>
<evidence type="ECO:0000313" key="6">
    <source>
        <dbReference type="EMBL" id="OTN86664.1"/>
    </source>
</evidence>
<evidence type="ECO:0000256" key="3">
    <source>
        <dbReference type="RuleBase" id="RU362042"/>
    </source>
</evidence>
<dbReference type="Proteomes" id="UP000194885">
    <property type="component" value="Unassembled WGS sequence"/>
</dbReference>
<dbReference type="PANTHER" id="PTHR43390">
    <property type="entry name" value="SIGNAL PEPTIDASE I"/>
    <property type="match status" value="1"/>
</dbReference>
<sequence>MNGRIHRASSIPTHKESPKRSPNSMKQQLRALLVKIVVIGGTLYILLSYLFGISFLKNNNMAPSIKFGDVALYVRLYQGIKVNDVVVYNDNGIERMGRIIAQPRDEVSITDAGKISVNGHEREEEFPQTTYAHSSGITYPYIVPEKSYFVMFDNRKEQIDSRYVGAIPQKDITGVVTTLIRVRDI</sequence>
<organism evidence="8 9">
    <name type="scientific">Enterococcus faecium</name>
    <name type="common">Streptococcus faecium</name>
    <dbReference type="NCBI Taxonomy" id="1352"/>
    <lineage>
        <taxon>Bacteria</taxon>
        <taxon>Bacillati</taxon>
        <taxon>Bacillota</taxon>
        <taxon>Bacilli</taxon>
        <taxon>Lactobacillales</taxon>
        <taxon>Enterococcaceae</taxon>
        <taxon>Enterococcus</taxon>
    </lineage>
</organism>
<evidence type="ECO:0000256" key="2">
    <source>
        <dbReference type="ARBA" id="ARBA00009370"/>
    </source>
</evidence>
<feature type="domain" description="Peptidase S26" evidence="5">
    <location>
        <begin position="32"/>
        <end position="177"/>
    </location>
</feature>
<comment type="similarity">
    <text evidence="2 3">Belongs to the peptidase S26 family.</text>
</comment>
<comment type="caution">
    <text evidence="8">The sequence shown here is derived from an EMBL/GenBank/DDBJ whole genome shotgun (WGS) entry which is preliminary data.</text>
</comment>
<dbReference type="InterPro" id="IPR019533">
    <property type="entry name" value="Peptidase_S26"/>
</dbReference>
<comment type="subcellular location">
    <subcellularLocation>
        <location evidence="1">Cell membrane</location>
        <topology evidence="1">Single-pass type II membrane protein</topology>
    </subcellularLocation>
    <subcellularLocation>
        <location evidence="3">Membrane</location>
        <topology evidence="3">Single-pass type II membrane protein</topology>
    </subcellularLocation>
</comment>
<dbReference type="SUPFAM" id="SSF51306">
    <property type="entry name" value="LexA/Signal peptidase"/>
    <property type="match status" value="1"/>
</dbReference>
<name>A0A242BG58_ENTFC</name>
<dbReference type="GO" id="GO:0009003">
    <property type="term" value="F:signal peptidase activity"/>
    <property type="evidence" value="ECO:0007669"/>
    <property type="project" value="UniProtKB-EC"/>
</dbReference>
<protein>
    <recommendedName>
        <fullName evidence="3">Signal peptidase I</fullName>
        <ecNumber evidence="3">3.4.21.89</ecNumber>
    </recommendedName>
</protein>
<evidence type="ECO:0000313" key="7">
    <source>
        <dbReference type="EMBL" id="OTN86677.1"/>
    </source>
</evidence>